<accession>A0A5P8E7F0</accession>
<dbReference type="Proteomes" id="UP000249375">
    <property type="component" value="Chromosome"/>
</dbReference>
<dbReference type="AlphaFoldDB" id="A0A5P8E7F0"/>
<feature type="chain" id="PRO_5024292972" description="Outer membrane protein beta-barrel domain-containing protein" evidence="1">
    <location>
        <begin position="21"/>
        <end position="681"/>
    </location>
</feature>
<evidence type="ECO:0000313" key="3">
    <source>
        <dbReference type="Proteomes" id="UP000249375"/>
    </source>
</evidence>
<dbReference type="KEGG" id="alq:C7Y71_007520"/>
<dbReference type="OrthoDB" id="1098137at2"/>
<sequence length="681" mass="78020">MKHFSIIFLLSLGIVFPSIAQEDNGKESVAIVRGQRIVQKNGEQWFYPTNKEKDASSDAYMLLKFLNLPGIRVIPQNRSISAADNRGSVDIRINNVPSTMNDMLALDIKAVVRIEYSDTPGLKYGENVGYAINIVTKRAVSGYSGGTNLTHALTTRKFWDNVYGRINVGKSEWGADVSANYNDERGVHSSSTTNYLFNDGSIHSINRESMGIRHRTTTQMSRLLYTLSDSSYVLQTSLSYVSDLRPNHYKQNSIIRGISTEGTHYESNKRSRQPTLNLYYSKDFRRHQSITANTSISHIHTTSDSYQDEGGPYAYHVIGNVWSLQTEINYENRLKPFVFSAGVNYTQNYTGNRYTGDALGISDQRHSSQRIFSQIAGKIWRMQYTAGLECNFRYYHQGIYKQQNCTLRPRLSLLYPISESLKLNYVFQYDERMSQIAQVNNVTLRANAYEMTKGNPNLKPVHRTENTLRLTYSIPRFYAWIEGFVRLNNKCNMTSVARTDDNIFITSQYNQRHINVFALGQYAKYDIIRDKLSITGVLSLMNDDNKGFDYHHNYTAFIGDIMIDAHLGHWTLSANASSGYRWLEGEKKAHEGFSMQLMASYHKGPFHISLHCQNPFRAHPEIFHTRNLNRYVTGTSRYSNSDQGNYYSLSFAWRFSHGRKYRDVNQKIQAEKVAAGILTSQ</sequence>
<keyword evidence="1" id="KW-0732">Signal</keyword>
<reference evidence="2 3" key="1">
    <citation type="submission" date="2018-11" db="EMBL/GenBank/DDBJ databases">
        <authorList>
            <person name="Na S.W."/>
            <person name="Baik M."/>
        </authorList>
    </citation>
    <scope>NUCLEOTIDE SEQUENCE [LARGE SCALE GENOMIC DNA]</scope>
    <source>
        <strain evidence="2 3">E39</strain>
    </source>
</reference>
<dbReference type="SUPFAM" id="SSF56935">
    <property type="entry name" value="Porins"/>
    <property type="match status" value="1"/>
</dbReference>
<organism evidence="2 3">
    <name type="scientific">Pseudoprevotella muciniphila</name>
    <dbReference type="NCBI Taxonomy" id="2133944"/>
    <lineage>
        <taxon>Bacteria</taxon>
        <taxon>Pseudomonadati</taxon>
        <taxon>Bacteroidota</taxon>
        <taxon>Bacteroidia</taxon>
        <taxon>Bacteroidales</taxon>
        <taxon>Prevotellaceae</taxon>
        <taxon>Pseudoprevotella</taxon>
    </lineage>
</organism>
<gene>
    <name evidence="2" type="ORF">C7Y71_007520</name>
</gene>
<name>A0A5P8E7F0_9BACT</name>
<evidence type="ECO:0008006" key="4">
    <source>
        <dbReference type="Google" id="ProtNLM"/>
    </source>
</evidence>
<evidence type="ECO:0000256" key="1">
    <source>
        <dbReference type="SAM" id="SignalP"/>
    </source>
</evidence>
<proteinExistence type="predicted"/>
<protein>
    <recommendedName>
        <fullName evidence="4">Outer membrane protein beta-barrel domain-containing protein</fullName>
    </recommendedName>
</protein>
<keyword evidence="3" id="KW-1185">Reference proteome</keyword>
<feature type="signal peptide" evidence="1">
    <location>
        <begin position="1"/>
        <end position="20"/>
    </location>
</feature>
<evidence type="ECO:0000313" key="2">
    <source>
        <dbReference type="EMBL" id="QFQ12876.1"/>
    </source>
</evidence>
<dbReference type="RefSeq" id="WP_111897945.1">
    <property type="nucleotide sequence ID" value="NZ_CP033459.1"/>
</dbReference>
<dbReference type="EMBL" id="CP033459">
    <property type="protein sequence ID" value="QFQ12876.1"/>
    <property type="molecule type" value="Genomic_DNA"/>
</dbReference>